<keyword evidence="1" id="KW-0812">Transmembrane</keyword>
<evidence type="ECO:0000313" key="3">
    <source>
        <dbReference type="Proteomes" id="UP000614350"/>
    </source>
</evidence>
<feature type="transmembrane region" description="Helical" evidence="1">
    <location>
        <begin position="157"/>
        <end position="180"/>
    </location>
</feature>
<keyword evidence="1" id="KW-1133">Transmembrane helix</keyword>
<accession>A0A834N1L1</accession>
<sequence length="382" mass="44144">MGKRAVISCVGAIIEKNKKSRVGRMVCNLCDHYIMGNPLYVIMLGIIGTVITTFDVIRTMNCKVPVRCPSRPKRENLAPWDVERDLKLMTSILGIEHYTLIMLGAITEYPMLYTPWLLMQLCVIIVEIIVFFVRLFLDGLHVKRDEILPAILMVHNWLQIETIYMIILCFTTNFLSFIVVETGTRVTLDNLAPKSAAFNALFRRNYNLKIRILAANVITGLIATTMVAIADIYNIPYLYIPWLVNTINGIAFYEGPIFLNLVYTLLPKLGIPTGSFILMILLLYVEELCVWNEVFVSFQHCWSDYNNKQQNDIIKNKENNSEKILPKDNEELVFEKNMEKDRTLLHEKIQNRRRSFNSYDKSNNRICINAILTEQSFDQKPT</sequence>
<dbReference type="EMBL" id="JACSEA010000009">
    <property type="protein sequence ID" value="KAF7393047.1"/>
    <property type="molecule type" value="Genomic_DNA"/>
</dbReference>
<organism evidence="2 3">
    <name type="scientific">Vespula vulgaris</name>
    <name type="common">Yellow jacket</name>
    <name type="synonym">Wasp</name>
    <dbReference type="NCBI Taxonomy" id="7454"/>
    <lineage>
        <taxon>Eukaryota</taxon>
        <taxon>Metazoa</taxon>
        <taxon>Ecdysozoa</taxon>
        <taxon>Arthropoda</taxon>
        <taxon>Hexapoda</taxon>
        <taxon>Insecta</taxon>
        <taxon>Pterygota</taxon>
        <taxon>Neoptera</taxon>
        <taxon>Endopterygota</taxon>
        <taxon>Hymenoptera</taxon>
        <taxon>Apocrita</taxon>
        <taxon>Aculeata</taxon>
        <taxon>Vespoidea</taxon>
        <taxon>Vespidae</taxon>
        <taxon>Vespinae</taxon>
        <taxon>Vespula</taxon>
    </lineage>
</organism>
<feature type="transmembrane region" description="Helical" evidence="1">
    <location>
        <begin position="269"/>
        <end position="285"/>
    </location>
</feature>
<dbReference type="AlphaFoldDB" id="A0A834N1L1"/>
<feature type="transmembrane region" description="Helical" evidence="1">
    <location>
        <begin position="212"/>
        <end position="233"/>
    </location>
</feature>
<proteinExistence type="predicted"/>
<dbReference type="Proteomes" id="UP000614350">
    <property type="component" value="Unassembled WGS sequence"/>
</dbReference>
<protein>
    <submittedName>
        <fullName evidence="2">Uncharacterized protein</fullName>
    </submittedName>
</protein>
<name>A0A834N1L1_VESVU</name>
<evidence type="ECO:0000256" key="1">
    <source>
        <dbReference type="SAM" id="Phobius"/>
    </source>
</evidence>
<evidence type="ECO:0000313" key="2">
    <source>
        <dbReference type="EMBL" id="KAF7393047.1"/>
    </source>
</evidence>
<keyword evidence="1" id="KW-0472">Membrane</keyword>
<reference evidence="2" key="1">
    <citation type="journal article" date="2020" name="G3 (Bethesda)">
        <title>High-Quality Assemblies for Three Invasive Social Wasps from the &lt;i&gt;Vespula&lt;/i&gt; Genus.</title>
        <authorList>
            <person name="Harrop T.W.R."/>
            <person name="Guhlin J."/>
            <person name="McLaughlin G.M."/>
            <person name="Permina E."/>
            <person name="Stockwell P."/>
            <person name="Gilligan J."/>
            <person name="Le Lec M.F."/>
            <person name="Gruber M.A.M."/>
            <person name="Quinn O."/>
            <person name="Lovegrove M."/>
            <person name="Duncan E.J."/>
            <person name="Remnant E.J."/>
            <person name="Van Eeckhoven J."/>
            <person name="Graham B."/>
            <person name="Knapp R.A."/>
            <person name="Langford K.W."/>
            <person name="Kronenberg Z."/>
            <person name="Press M.O."/>
            <person name="Eacker S.M."/>
            <person name="Wilson-Rankin E.E."/>
            <person name="Purcell J."/>
            <person name="Lester P.J."/>
            <person name="Dearden P.K."/>
        </authorList>
    </citation>
    <scope>NUCLEOTIDE SEQUENCE</scope>
    <source>
        <strain evidence="2">Marl-1</strain>
    </source>
</reference>
<gene>
    <name evidence="2" type="ORF">HZH66_008880</name>
</gene>
<feature type="transmembrane region" description="Helical" evidence="1">
    <location>
        <begin position="116"/>
        <end position="137"/>
    </location>
</feature>
<keyword evidence="3" id="KW-1185">Reference proteome</keyword>
<comment type="caution">
    <text evidence="2">The sequence shown here is derived from an EMBL/GenBank/DDBJ whole genome shotgun (WGS) entry which is preliminary data.</text>
</comment>
<feature type="transmembrane region" description="Helical" evidence="1">
    <location>
        <begin position="39"/>
        <end position="57"/>
    </location>
</feature>